<name>A0A1Y2FV26_PROLT</name>
<feature type="chain" id="PRO_5012892344" evidence="1">
    <location>
        <begin position="21"/>
        <end position="246"/>
    </location>
</feature>
<protein>
    <submittedName>
        <fullName evidence="2">Uncharacterized protein</fullName>
    </submittedName>
</protein>
<evidence type="ECO:0000256" key="1">
    <source>
        <dbReference type="SAM" id="SignalP"/>
    </source>
</evidence>
<feature type="signal peptide" evidence="1">
    <location>
        <begin position="1"/>
        <end position="20"/>
    </location>
</feature>
<evidence type="ECO:0000313" key="2">
    <source>
        <dbReference type="EMBL" id="ORY87860.1"/>
    </source>
</evidence>
<keyword evidence="3" id="KW-1185">Reference proteome</keyword>
<reference evidence="2 3" key="1">
    <citation type="submission" date="2016-07" db="EMBL/GenBank/DDBJ databases">
        <title>Pervasive Adenine N6-methylation of Active Genes in Fungi.</title>
        <authorList>
            <consortium name="DOE Joint Genome Institute"/>
            <person name="Mondo S.J."/>
            <person name="Dannebaum R.O."/>
            <person name="Kuo R.C."/>
            <person name="Labutti K."/>
            <person name="Haridas S."/>
            <person name="Kuo A."/>
            <person name="Salamov A."/>
            <person name="Ahrendt S.R."/>
            <person name="Lipzen A."/>
            <person name="Sullivan W."/>
            <person name="Andreopoulos W.B."/>
            <person name="Clum A."/>
            <person name="Lindquist E."/>
            <person name="Daum C."/>
            <person name="Ramamoorthy G.K."/>
            <person name="Gryganskyi A."/>
            <person name="Culley D."/>
            <person name="Magnuson J.K."/>
            <person name="James T.Y."/>
            <person name="O'Malley M.A."/>
            <person name="Stajich J.E."/>
            <person name="Spatafora J.W."/>
            <person name="Visel A."/>
            <person name="Grigoriev I.V."/>
        </authorList>
    </citation>
    <scope>NUCLEOTIDE SEQUENCE [LARGE SCALE GENOMIC DNA]</scope>
    <source>
        <strain evidence="2 3">12-1054</strain>
    </source>
</reference>
<dbReference type="Proteomes" id="UP000193685">
    <property type="component" value="Unassembled WGS sequence"/>
</dbReference>
<sequence>MHNPQLLLAVLSTVMIELQATTTTTTPPGSSYTISPTDVPSIVVPDCIWRSDPADTSANPPYFNEVFTYFRIKQPTKQFPDIVAELESPHLITVRRNDPNVAREVKTITDLTYVFGPSNLHLPQTGPNNTLYGIDLCQAIKVKNSQVLEFSWGLQCLDGLAWVWRFHTSHKQGSTWLTGEKLMIEDVILSIFTLAAAKLSCCSIPHSYGHPASRMTLPSDDLHSHLHSKLYIYFCFATVRLQKCRN</sequence>
<comment type="caution">
    <text evidence="2">The sequence shown here is derived from an EMBL/GenBank/DDBJ whole genome shotgun (WGS) entry which is preliminary data.</text>
</comment>
<accession>A0A1Y2FV26</accession>
<dbReference type="EMBL" id="MCFI01000001">
    <property type="protein sequence ID" value="ORY87860.1"/>
    <property type="molecule type" value="Genomic_DNA"/>
</dbReference>
<gene>
    <name evidence="2" type="ORF">BCR37DRAFT_15068</name>
</gene>
<dbReference type="RefSeq" id="XP_040728355.1">
    <property type="nucleotide sequence ID" value="XM_040866102.1"/>
</dbReference>
<proteinExistence type="predicted"/>
<evidence type="ECO:0000313" key="3">
    <source>
        <dbReference type="Proteomes" id="UP000193685"/>
    </source>
</evidence>
<dbReference type="AlphaFoldDB" id="A0A1Y2FV26"/>
<organism evidence="2 3">
    <name type="scientific">Protomyces lactucae-debilis</name>
    <dbReference type="NCBI Taxonomy" id="2754530"/>
    <lineage>
        <taxon>Eukaryota</taxon>
        <taxon>Fungi</taxon>
        <taxon>Dikarya</taxon>
        <taxon>Ascomycota</taxon>
        <taxon>Taphrinomycotina</taxon>
        <taxon>Taphrinomycetes</taxon>
        <taxon>Taphrinales</taxon>
        <taxon>Protomycetaceae</taxon>
        <taxon>Protomyces</taxon>
    </lineage>
</organism>
<keyword evidence="1" id="KW-0732">Signal</keyword>
<dbReference type="GeneID" id="63782701"/>